<dbReference type="Proteomes" id="UP000299102">
    <property type="component" value="Unassembled WGS sequence"/>
</dbReference>
<evidence type="ECO:0000313" key="2">
    <source>
        <dbReference type="EMBL" id="GBP49614.1"/>
    </source>
</evidence>
<gene>
    <name evidence="2" type="ORF">EVAR_37396_1</name>
</gene>
<comment type="caution">
    <text evidence="2">The sequence shown here is derived from an EMBL/GenBank/DDBJ whole genome shotgun (WGS) entry which is preliminary data.</text>
</comment>
<feature type="region of interest" description="Disordered" evidence="1">
    <location>
        <begin position="76"/>
        <end position="101"/>
    </location>
</feature>
<protein>
    <submittedName>
        <fullName evidence="2">Uncharacterized protein</fullName>
    </submittedName>
</protein>
<dbReference type="AlphaFoldDB" id="A0A4C1WHL2"/>
<reference evidence="2 3" key="1">
    <citation type="journal article" date="2019" name="Commun. Biol.">
        <title>The bagworm genome reveals a unique fibroin gene that provides high tensile strength.</title>
        <authorList>
            <person name="Kono N."/>
            <person name="Nakamura H."/>
            <person name="Ohtoshi R."/>
            <person name="Tomita M."/>
            <person name="Numata K."/>
            <person name="Arakawa K."/>
        </authorList>
    </citation>
    <scope>NUCLEOTIDE SEQUENCE [LARGE SCALE GENOMIC DNA]</scope>
</reference>
<evidence type="ECO:0000313" key="3">
    <source>
        <dbReference type="Proteomes" id="UP000299102"/>
    </source>
</evidence>
<keyword evidence="3" id="KW-1185">Reference proteome</keyword>
<name>A0A4C1WHL2_EUMVA</name>
<evidence type="ECO:0000256" key="1">
    <source>
        <dbReference type="SAM" id="MobiDB-lite"/>
    </source>
</evidence>
<accession>A0A4C1WHL2</accession>
<sequence>MKQTQGEIWYGSGGACSYINHSYRNKNYYDEIDEKGRQRPSGAGAGDRQVARWLSIIELKRSSAGDLTSLTGLADVGHNHRAPRPLASRAGRVVSQVETSS</sequence>
<proteinExistence type="predicted"/>
<organism evidence="2 3">
    <name type="scientific">Eumeta variegata</name>
    <name type="common">Bagworm moth</name>
    <name type="synonym">Eumeta japonica</name>
    <dbReference type="NCBI Taxonomy" id="151549"/>
    <lineage>
        <taxon>Eukaryota</taxon>
        <taxon>Metazoa</taxon>
        <taxon>Ecdysozoa</taxon>
        <taxon>Arthropoda</taxon>
        <taxon>Hexapoda</taxon>
        <taxon>Insecta</taxon>
        <taxon>Pterygota</taxon>
        <taxon>Neoptera</taxon>
        <taxon>Endopterygota</taxon>
        <taxon>Lepidoptera</taxon>
        <taxon>Glossata</taxon>
        <taxon>Ditrysia</taxon>
        <taxon>Tineoidea</taxon>
        <taxon>Psychidae</taxon>
        <taxon>Oiketicinae</taxon>
        <taxon>Eumeta</taxon>
    </lineage>
</organism>
<dbReference type="EMBL" id="BGZK01000549">
    <property type="protein sequence ID" value="GBP49614.1"/>
    <property type="molecule type" value="Genomic_DNA"/>
</dbReference>